<dbReference type="Gene3D" id="1.10.10.10">
    <property type="entry name" value="Winged helix-like DNA-binding domain superfamily/Winged helix DNA-binding domain"/>
    <property type="match status" value="1"/>
</dbReference>
<organism evidence="1 4">
    <name type="scientific">Clostridium pasteurianum DSM 525 = ATCC 6013</name>
    <dbReference type="NCBI Taxonomy" id="1262449"/>
    <lineage>
        <taxon>Bacteria</taxon>
        <taxon>Bacillati</taxon>
        <taxon>Bacillota</taxon>
        <taxon>Clostridia</taxon>
        <taxon>Eubacteriales</taxon>
        <taxon>Clostridiaceae</taxon>
        <taxon>Clostridium</taxon>
    </lineage>
</organism>
<dbReference type="KEGG" id="cpae:CPAST_c22370"/>
<dbReference type="InterPro" id="IPR036388">
    <property type="entry name" value="WH-like_DNA-bd_sf"/>
</dbReference>
<name>A0A0H3J589_CLOPA</name>
<dbReference type="KEGG" id="cpat:CLPA_c22370"/>
<dbReference type="PATRIC" id="fig|1262449.3.peg.755"/>
<dbReference type="eggNOG" id="COG1522">
    <property type="taxonomic scope" value="Bacteria"/>
</dbReference>
<dbReference type="RefSeq" id="WP_003441710.1">
    <property type="nucleotide sequence ID" value="NZ_ANZB01000002.1"/>
</dbReference>
<evidence type="ECO:0000313" key="4">
    <source>
        <dbReference type="Proteomes" id="UP000030905"/>
    </source>
</evidence>
<reference evidence="1 4" key="1">
    <citation type="journal article" date="2015" name="Genome Announc.">
        <title>Complete Genome Sequence of the Nitrogen-Fixing and Solvent-Producing Clostridium pasteurianum DSM 525.</title>
        <authorList>
            <person name="Poehlein A."/>
            <person name="Grosse-Honebrink A."/>
            <person name="Zhang Y."/>
            <person name="Minton N.P."/>
            <person name="Daniel R."/>
        </authorList>
    </citation>
    <scope>NUCLEOTIDE SEQUENCE [LARGE SCALE GENOMIC DNA]</scope>
    <source>
        <strain evidence="1">DSM 525</strain>
        <strain evidence="4">DSM 525 / ATCC 6013</strain>
    </source>
</reference>
<dbReference type="InterPro" id="IPR036390">
    <property type="entry name" value="WH_DNA-bd_sf"/>
</dbReference>
<reference evidence="2" key="2">
    <citation type="submission" date="2015-10" db="EMBL/GenBank/DDBJ databases">
        <title>Improved Draft Genome Sequence of Clostridium pasteurianum Strain ATCC 6013 (DSM 525) Using a Hybrid Next-Generation Sequencing Approach.</title>
        <authorList>
            <person name="Pyne M.E."/>
            <person name="Utturkar S.M."/>
            <person name="Brown S.D."/>
            <person name="Moo-Young M."/>
            <person name="Chung D.A."/>
            <person name="Chou P.C."/>
        </authorList>
    </citation>
    <scope>NUCLEOTIDE SEQUENCE</scope>
    <source>
        <strain evidence="2">ATCC 6013</strain>
    </source>
</reference>
<dbReference type="GeneID" id="93074384"/>
<keyword evidence="4" id="KW-1185">Reference proteome</keyword>
<evidence type="ECO:0000313" key="2">
    <source>
        <dbReference type="EMBL" id="KRU11695.1"/>
    </source>
</evidence>
<sequence length="59" mass="6750">MSTKESIIKILSETEHSLKTNEIVNLVNIEKKEVEKAIKELKAEGKIVSPKRCYYSISK</sequence>
<dbReference type="AlphaFoldDB" id="A0A0H3J589"/>
<dbReference type="Proteomes" id="UP000028042">
    <property type="component" value="Unassembled WGS sequence"/>
</dbReference>
<dbReference type="EMBL" id="CP009268">
    <property type="protein sequence ID" value="AJA52295.1"/>
    <property type="molecule type" value="Genomic_DNA"/>
</dbReference>
<dbReference type="EMBL" id="JPGY02000001">
    <property type="protein sequence ID" value="KRU11695.1"/>
    <property type="molecule type" value="Genomic_DNA"/>
</dbReference>
<protein>
    <submittedName>
        <fullName evidence="2">Transcriptional regulator of MarR-family</fullName>
    </submittedName>
</protein>
<evidence type="ECO:0000313" key="1">
    <source>
        <dbReference type="EMBL" id="AJA52295.1"/>
    </source>
</evidence>
<gene>
    <name evidence="1" type="ORF">CLPA_c22370</name>
    <name evidence="2" type="ORF">CP6013_00942</name>
</gene>
<dbReference type="Proteomes" id="UP000030905">
    <property type="component" value="Chromosome"/>
</dbReference>
<dbReference type="SUPFAM" id="SSF46785">
    <property type="entry name" value="Winged helix' DNA-binding domain"/>
    <property type="match status" value="1"/>
</dbReference>
<reference evidence="2 3" key="3">
    <citation type="journal article" name="Genome Announc.">
        <title>Improved Draft Genome Sequence of Clostridium pasteurianum Strain ATCC 6013 (DSM 525) Using a Hybrid Next-Generation Sequencing Approach.</title>
        <authorList>
            <person name="Pyne M.E."/>
            <person name="Utturkar S."/>
            <person name="Brown S.D."/>
            <person name="Moo-Young M."/>
            <person name="Chung D.A."/>
            <person name="Chou C.P."/>
        </authorList>
    </citation>
    <scope>NUCLEOTIDE SEQUENCE [LARGE SCALE GENOMIC DNA]</scope>
    <source>
        <strain evidence="2 3">ATCC 6013</strain>
    </source>
</reference>
<accession>A0A0H3J589</accession>
<proteinExistence type="predicted"/>
<evidence type="ECO:0000313" key="3">
    <source>
        <dbReference type="Proteomes" id="UP000028042"/>
    </source>
</evidence>